<dbReference type="InterPro" id="IPR036259">
    <property type="entry name" value="MFS_trans_sf"/>
</dbReference>
<feature type="transmembrane region" description="Helical" evidence="5">
    <location>
        <begin position="113"/>
        <end position="134"/>
    </location>
</feature>
<evidence type="ECO:0000256" key="3">
    <source>
        <dbReference type="ARBA" id="ARBA00022989"/>
    </source>
</evidence>
<comment type="subcellular location">
    <subcellularLocation>
        <location evidence="1">Membrane</location>
        <topology evidence="1">Multi-pass membrane protein</topology>
    </subcellularLocation>
</comment>
<proteinExistence type="predicted"/>
<feature type="transmembrane region" description="Helical" evidence="5">
    <location>
        <begin position="257"/>
        <end position="278"/>
    </location>
</feature>
<dbReference type="GO" id="GO:0016020">
    <property type="term" value="C:membrane"/>
    <property type="evidence" value="ECO:0007669"/>
    <property type="project" value="UniProtKB-SubCell"/>
</dbReference>
<sequence>MSLPYEENPIINADIENDVTNSRRNLVQNEPVEETTGWIKSRTVLGIMGFLGFANVYAMRVNLSVAIVMMVNSTVTPTSNDTDVDVCPVLTPTNSTVPPIPGGRLAEIFGGKIIYGIGVLLTAIFTLLSPVAAYTNFKFFIAVRILEGLGEGVTYPSMHAMLARWIPPMERSKFAAYVYAGWLCTLDFAGGWPLCFYLFGGLGVVWFILWIFLVYDTPQTHPRICPKEIEYITQTIGPKCPKRQEESQRVSIPWAKFATCVPLWAILITQCGQAWQFYTQLTELPSYMNNILHFNIISNSTLSALPYLTAWLMGIAISIFADWLLARGVLSRLNSMKFWNTVGKPLESKWSLRPMDLRDSRGVINALLAFWQEIGSGGELG</sequence>
<organism evidence="6 7">
    <name type="scientific">Eumeta variegata</name>
    <name type="common">Bagworm moth</name>
    <name type="synonym">Eumeta japonica</name>
    <dbReference type="NCBI Taxonomy" id="151549"/>
    <lineage>
        <taxon>Eukaryota</taxon>
        <taxon>Metazoa</taxon>
        <taxon>Ecdysozoa</taxon>
        <taxon>Arthropoda</taxon>
        <taxon>Hexapoda</taxon>
        <taxon>Insecta</taxon>
        <taxon>Pterygota</taxon>
        <taxon>Neoptera</taxon>
        <taxon>Endopterygota</taxon>
        <taxon>Lepidoptera</taxon>
        <taxon>Glossata</taxon>
        <taxon>Ditrysia</taxon>
        <taxon>Tineoidea</taxon>
        <taxon>Psychidae</taxon>
        <taxon>Oiketicinae</taxon>
        <taxon>Eumeta</taxon>
    </lineage>
</organism>
<dbReference type="PANTHER" id="PTHR11662:SF399">
    <property type="entry name" value="FI19708P1-RELATED"/>
    <property type="match status" value="1"/>
</dbReference>
<protein>
    <recommendedName>
        <fullName evidence="8">Inorganic phosphate cotransporter</fullName>
    </recommendedName>
</protein>
<evidence type="ECO:0008006" key="8">
    <source>
        <dbReference type="Google" id="ProtNLM"/>
    </source>
</evidence>
<evidence type="ECO:0000313" key="6">
    <source>
        <dbReference type="EMBL" id="GBP47539.1"/>
    </source>
</evidence>
<dbReference type="InterPro" id="IPR050382">
    <property type="entry name" value="MFS_Na/Anion_cotransporter"/>
</dbReference>
<evidence type="ECO:0000313" key="7">
    <source>
        <dbReference type="Proteomes" id="UP000299102"/>
    </source>
</evidence>
<keyword evidence="7" id="KW-1185">Reference proteome</keyword>
<feature type="transmembrane region" description="Helical" evidence="5">
    <location>
        <begin position="196"/>
        <end position="215"/>
    </location>
</feature>
<dbReference type="EMBL" id="BGZK01000504">
    <property type="protein sequence ID" value="GBP47539.1"/>
    <property type="molecule type" value="Genomic_DNA"/>
</dbReference>
<dbReference type="InterPro" id="IPR011701">
    <property type="entry name" value="MFS"/>
</dbReference>
<keyword evidence="4 5" id="KW-0472">Membrane</keyword>
<dbReference type="GO" id="GO:0022857">
    <property type="term" value="F:transmembrane transporter activity"/>
    <property type="evidence" value="ECO:0007669"/>
    <property type="project" value="InterPro"/>
</dbReference>
<feature type="transmembrane region" description="Helical" evidence="5">
    <location>
        <begin position="44"/>
        <end position="71"/>
    </location>
</feature>
<gene>
    <name evidence="6" type="ORF">EVAR_40095_1</name>
</gene>
<accession>A0A4C1WAJ9</accession>
<dbReference type="PANTHER" id="PTHR11662">
    <property type="entry name" value="SOLUTE CARRIER FAMILY 17"/>
    <property type="match status" value="1"/>
</dbReference>
<name>A0A4C1WAJ9_EUMVA</name>
<comment type="caution">
    <text evidence="6">The sequence shown here is derived from an EMBL/GenBank/DDBJ whole genome shotgun (WGS) entry which is preliminary data.</text>
</comment>
<dbReference type="OrthoDB" id="2985014at2759"/>
<dbReference type="AlphaFoldDB" id="A0A4C1WAJ9"/>
<reference evidence="6 7" key="1">
    <citation type="journal article" date="2019" name="Commun. Biol.">
        <title>The bagworm genome reveals a unique fibroin gene that provides high tensile strength.</title>
        <authorList>
            <person name="Kono N."/>
            <person name="Nakamura H."/>
            <person name="Ohtoshi R."/>
            <person name="Tomita M."/>
            <person name="Numata K."/>
            <person name="Arakawa K."/>
        </authorList>
    </citation>
    <scope>NUCLEOTIDE SEQUENCE [LARGE SCALE GENOMIC DNA]</scope>
</reference>
<keyword evidence="2 5" id="KW-0812">Transmembrane</keyword>
<evidence type="ECO:0000256" key="5">
    <source>
        <dbReference type="SAM" id="Phobius"/>
    </source>
</evidence>
<feature type="transmembrane region" description="Helical" evidence="5">
    <location>
        <begin position="304"/>
        <end position="326"/>
    </location>
</feature>
<dbReference type="GO" id="GO:0006820">
    <property type="term" value="P:monoatomic anion transport"/>
    <property type="evidence" value="ECO:0007669"/>
    <property type="project" value="TreeGrafter"/>
</dbReference>
<dbReference type="Gene3D" id="1.20.1250.20">
    <property type="entry name" value="MFS general substrate transporter like domains"/>
    <property type="match status" value="1"/>
</dbReference>
<dbReference type="Proteomes" id="UP000299102">
    <property type="component" value="Unassembled WGS sequence"/>
</dbReference>
<dbReference type="STRING" id="151549.A0A4C1WAJ9"/>
<dbReference type="Pfam" id="PF07690">
    <property type="entry name" value="MFS_1"/>
    <property type="match status" value="1"/>
</dbReference>
<evidence type="ECO:0000256" key="1">
    <source>
        <dbReference type="ARBA" id="ARBA00004141"/>
    </source>
</evidence>
<keyword evidence="3 5" id="KW-1133">Transmembrane helix</keyword>
<dbReference type="SUPFAM" id="SSF103473">
    <property type="entry name" value="MFS general substrate transporter"/>
    <property type="match status" value="1"/>
</dbReference>
<evidence type="ECO:0000256" key="2">
    <source>
        <dbReference type="ARBA" id="ARBA00022692"/>
    </source>
</evidence>
<evidence type="ECO:0000256" key="4">
    <source>
        <dbReference type="ARBA" id="ARBA00023136"/>
    </source>
</evidence>